<accession>A0A5E4PU30</accession>
<keyword evidence="1" id="KW-0812">Transmembrane</keyword>
<dbReference type="Proteomes" id="UP000324832">
    <property type="component" value="Unassembled WGS sequence"/>
</dbReference>
<dbReference type="EMBL" id="FZQP02000559">
    <property type="protein sequence ID" value="VVC89511.1"/>
    <property type="molecule type" value="Genomic_DNA"/>
</dbReference>
<proteinExistence type="predicted"/>
<keyword evidence="3" id="KW-1185">Reference proteome</keyword>
<organism evidence="2 3">
    <name type="scientific">Leptidea sinapis</name>
    <dbReference type="NCBI Taxonomy" id="189913"/>
    <lineage>
        <taxon>Eukaryota</taxon>
        <taxon>Metazoa</taxon>
        <taxon>Ecdysozoa</taxon>
        <taxon>Arthropoda</taxon>
        <taxon>Hexapoda</taxon>
        <taxon>Insecta</taxon>
        <taxon>Pterygota</taxon>
        <taxon>Neoptera</taxon>
        <taxon>Endopterygota</taxon>
        <taxon>Lepidoptera</taxon>
        <taxon>Glossata</taxon>
        <taxon>Ditrysia</taxon>
        <taxon>Papilionoidea</taxon>
        <taxon>Pieridae</taxon>
        <taxon>Dismorphiinae</taxon>
        <taxon>Leptidea</taxon>
    </lineage>
</organism>
<evidence type="ECO:0000313" key="3">
    <source>
        <dbReference type="Proteomes" id="UP000324832"/>
    </source>
</evidence>
<keyword evidence="1" id="KW-0472">Membrane</keyword>
<gene>
    <name evidence="2" type="ORF">LSINAPIS_LOCUS2612</name>
</gene>
<keyword evidence="1" id="KW-1133">Transmembrane helix</keyword>
<protein>
    <submittedName>
        <fullName evidence="2">Uncharacterized protein</fullName>
    </submittedName>
</protein>
<feature type="transmembrane region" description="Helical" evidence="1">
    <location>
        <begin position="14"/>
        <end position="36"/>
    </location>
</feature>
<dbReference type="AlphaFoldDB" id="A0A5E4PU30"/>
<reference evidence="2 3" key="1">
    <citation type="submission" date="2017-07" db="EMBL/GenBank/DDBJ databases">
        <authorList>
            <person name="Talla V."/>
            <person name="Backstrom N."/>
        </authorList>
    </citation>
    <scope>NUCLEOTIDE SEQUENCE [LARGE SCALE GENOMIC DNA]</scope>
</reference>
<evidence type="ECO:0000313" key="2">
    <source>
        <dbReference type="EMBL" id="VVC89511.1"/>
    </source>
</evidence>
<sequence length="71" mass="8007">MSCFNDILYWRQSLILISMGLHSMGIGFLLSFPAALNAALLSTNTTDITATPDQLRHTDYSEWLDSYSCHH</sequence>
<name>A0A5E4PU30_9NEOP</name>
<evidence type="ECO:0000256" key="1">
    <source>
        <dbReference type="SAM" id="Phobius"/>
    </source>
</evidence>